<evidence type="ECO:0000256" key="3">
    <source>
        <dbReference type="ARBA" id="ARBA00022475"/>
    </source>
</evidence>
<dbReference type="EMBL" id="JACEIQ010000036">
    <property type="protein sequence ID" value="MBA4496470.1"/>
    <property type="molecule type" value="Genomic_DNA"/>
</dbReference>
<organism evidence="9 10">
    <name type="scientific">Paenactinomyces guangxiensis</name>
    <dbReference type="NCBI Taxonomy" id="1490290"/>
    <lineage>
        <taxon>Bacteria</taxon>
        <taxon>Bacillati</taxon>
        <taxon>Bacillota</taxon>
        <taxon>Bacilli</taxon>
        <taxon>Bacillales</taxon>
        <taxon>Thermoactinomycetaceae</taxon>
        <taxon>Paenactinomyces</taxon>
    </lineage>
</organism>
<keyword evidence="4 7" id="KW-0812">Transmembrane</keyword>
<keyword evidence="10" id="KW-1185">Reference proteome</keyword>
<sequence>MWIRRILILIGFVFGVLLIAALPRLLEMLLFSSSSSTMPKEYNVLIFGTLDPSTLKVSTPEAFRSIFDDIFGYVKGILTGESFTYKHFLYFNQNEEVSETRNFFIETRPLIVYSAVNMVFASVLALLLGTLIGLLLARSRGWIKNALEFLVIIPDFATAFFLQLLVVFLYTRTDILIAEVATTSIDTAYLLPFLTLFCLPFVYIVRMVSSHTYKVLSEDYILTAKSKGLKKRTIYAQHILRNILPLIKADLFRIASIMTGNMIIIEYLFNSPGITRFLAPGLDRNLGYVPDLFHQKPNLFDQYPIMVNSLWSLILIFFLTYGAMRLTITGLERRFAHD</sequence>
<comment type="subcellular location">
    <subcellularLocation>
        <location evidence="1 7">Cell membrane</location>
        <topology evidence="1 7">Multi-pass membrane protein</topology>
    </subcellularLocation>
</comment>
<dbReference type="PANTHER" id="PTHR30465">
    <property type="entry name" value="INNER MEMBRANE ABC TRANSPORTER"/>
    <property type="match status" value="1"/>
</dbReference>
<name>A0A7W1WUS7_9BACL</name>
<evidence type="ECO:0000313" key="10">
    <source>
        <dbReference type="Proteomes" id="UP000535491"/>
    </source>
</evidence>
<gene>
    <name evidence="9" type="ORF">H1191_19620</name>
</gene>
<proteinExistence type="inferred from homology"/>
<dbReference type="Pfam" id="PF00528">
    <property type="entry name" value="BPD_transp_1"/>
    <property type="match status" value="1"/>
</dbReference>
<dbReference type="CDD" id="cd06261">
    <property type="entry name" value="TM_PBP2"/>
    <property type="match status" value="1"/>
</dbReference>
<dbReference type="AlphaFoldDB" id="A0A7W1WUS7"/>
<comment type="similarity">
    <text evidence="7">Belongs to the binding-protein-dependent transport system permease family.</text>
</comment>
<keyword evidence="5 7" id="KW-1133">Transmembrane helix</keyword>
<evidence type="ECO:0000256" key="6">
    <source>
        <dbReference type="ARBA" id="ARBA00023136"/>
    </source>
</evidence>
<protein>
    <submittedName>
        <fullName evidence="9">ABC transporter permease subunit</fullName>
    </submittedName>
</protein>
<feature type="transmembrane region" description="Helical" evidence="7">
    <location>
        <begin position="251"/>
        <end position="269"/>
    </location>
</feature>
<reference evidence="9 10" key="1">
    <citation type="submission" date="2020-07" db="EMBL/GenBank/DDBJ databases">
        <authorList>
            <person name="Feng H."/>
        </authorList>
    </citation>
    <scope>NUCLEOTIDE SEQUENCE [LARGE SCALE GENOMIC DNA]</scope>
    <source>
        <strain evidence="10">s-10</strain>
    </source>
</reference>
<dbReference type="PANTHER" id="PTHR30465:SF0">
    <property type="entry name" value="OLIGOPEPTIDE TRANSPORT SYSTEM PERMEASE PROTEIN APPB"/>
    <property type="match status" value="1"/>
</dbReference>
<dbReference type="Gene3D" id="1.10.3720.10">
    <property type="entry name" value="MetI-like"/>
    <property type="match status" value="1"/>
</dbReference>
<feature type="transmembrane region" description="Helical" evidence="7">
    <location>
        <begin position="149"/>
        <end position="170"/>
    </location>
</feature>
<evidence type="ECO:0000256" key="7">
    <source>
        <dbReference type="RuleBase" id="RU363032"/>
    </source>
</evidence>
<keyword evidence="2 7" id="KW-0813">Transport</keyword>
<dbReference type="GO" id="GO:0055085">
    <property type="term" value="P:transmembrane transport"/>
    <property type="evidence" value="ECO:0007669"/>
    <property type="project" value="InterPro"/>
</dbReference>
<dbReference type="SUPFAM" id="SSF161098">
    <property type="entry name" value="MetI-like"/>
    <property type="match status" value="1"/>
</dbReference>
<keyword evidence="6 7" id="KW-0472">Membrane</keyword>
<dbReference type="GO" id="GO:0005886">
    <property type="term" value="C:plasma membrane"/>
    <property type="evidence" value="ECO:0007669"/>
    <property type="project" value="UniProtKB-SubCell"/>
</dbReference>
<feature type="domain" description="ABC transmembrane type-1" evidence="8">
    <location>
        <begin position="111"/>
        <end position="328"/>
    </location>
</feature>
<comment type="caution">
    <text evidence="9">The sequence shown here is derived from an EMBL/GenBank/DDBJ whole genome shotgun (WGS) entry which is preliminary data.</text>
</comment>
<dbReference type="InterPro" id="IPR035906">
    <property type="entry name" value="MetI-like_sf"/>
</dbReference>
<evidence type="ECO:0000256" key="5">
    <source>
        <dbReference type="ARBA" id="ARBA00022989"/>
    </source>
</evidence>
<feature type="transmembrane region" description="Helical" evidence="7">
    <location>
        <begin position="305"/>
        <end position="324"/>
    </location>
</feature>
<keyword evidence="3" id="KW-1003">Cell membrane</keyword>
<dbReference type="PROSITE" id="PS50928">
    <property type="entry name" value="ABC_TM1"/>
    <property type="match status" value="1"/>
</dbReference>
<evidence type="ECO:0000256" key="1">
    <source>
        <dbReference type="ARBA" id="ARBA00004651"/>
    </source>
</evidence>
<dbReference type="InterPro" id="IPR000515">
    <property type="entry name" value="MetI-like"/>
</dbReference>
<accession>A0A7W1WUS7</accession>
<dbReference type="Proteomes" id="UP000535491">
    <property type="component" value="Unassembled WGS sequence"/>
</dbReference>
<evidence type="ECO:0000256" key="4">
    <source>
        <dbReference type="ARBA" id="ARBA00022692"/>
    </source>
</evidence>
<feature type="transmembrane region" description="Helical" evidence="7">
    <location>
        <begin position="7"/>
        <end position="26"/>
    </location>
</feature>
<evidence type="ECO:0000313" key="9">
    <source>
        <dbReference type="EMBL" id="MBA4496470.1"/>
    </source>
</evidence>
<feature type="transmembrane region" description="Helical" evidence="7">
    <location>
        <begin position="190"/>
        <end position="208"/>
    </location>
</feature>
<dbReference type="RefSeq" id="WP_181754926.1">
    <property type="nucleotide sequence ID" value="NZ_JACEIQ010000036.1"/>
</dbReference>
<evidence type="ECO:0000259" key="8">
    <source>
        <dbReference type="PROSITE" id="PS50928"/>
    </source>
</evidence>
<feature type="transmembrane region" description="Helical" evidence="7">
    <location>
        <begin position="110"/>
        <end position="137"/>
    </location>
</feature>
<evidence type="ECO:0000256" key="2">
    <source>
        <dbReference type="ARBA" id="ARBA00022448"/>
    </source>
</evidence>